<dbReference type="PANTHER" id="PTHR10779">
    <property type="entry name" value="DYNEIN LIGHT CHAIN ROADBLOCK"/>
    <property type="match status" value="1"/>
</dbReference>
<name>A0A2G5B3R0_COERN</name>
<dbReference type="Pfam" id="PF03259">
    <property type="entry name" value="Robl_LC7"/>
    <property type="match status" value="1"/>
</dbReference>
<protein>
    <recommendedName>
        <fullName evidence="3">Roadblock/LAMTOR2 domain-containing protein</fullName>
    </recommendedName>
</protein>
<keyword evidence="5" id="KW-1185">Reference proteome</keyword>
<dbReference type="SMART" id="SM00960">
    <property type="entry name" value="Robl_LC7"/>
    <property type="match status" value="1"/>
</dbReference>
<accession>A0A2G5B3R0</accession>
<evidence type="ECO:0000313" key="4">
    <source>
        <dbReference type="EMBL" id="PIA13646.1"/>
    </source>
</evidence>
<reference evidence="4 5" key="1">
    <citation type="journal article" date="2015" name="Genome Biol. Evol.">
        <title>Phylogenomic analyses indicate that early fungi evolved digesting cell walls of algal ancestors of land plants.</title>
        <authorList>
            <person name="Chang Y."/>
            <person name="Wang S."/>
            <person name="Sekimoto S."/>
            <person name="Aerts A.L."/>
            <person name="Choi C."/>
            <person name="Clum A."/>
            <person name="LaButti K.M."/>
            <person name="Lindquist E.A."/>
            <person name="Yee Ngan C."/>
            <person name="Ohm R.A."/>
            <person name="Salamov A.A."/>
            <person name="Grigoriev I.V."/>
            <person name="Spatafora J.W."/>
            <person name="Berbee M.L."/>
        </authorList>
    </citation>
    <scope>NUCLEOTIDE SEQUENCE [LARGE SCALE GENOMIC DNA]</scope>
    <source>
        <strain evidence="4 5">NRRL 1564</strain>
    </source>
</reference>
<dbReference type="Gene3D" id="3.30.450.30">
    <property type="entry name" value="Dynein light chain 2a, cytoplasmic"/>
    <property type="match status" value="1"/>
</dbReference>
<evidence type="ECO:0000256" key="2">
    <source>
        <dbReference type="SAM" id="MobiDB-lite"/>
    </source>
</evidence>
<dbReference type="AlphaFoldDB" id="A0A2G5B3R0"/>
<evidence type="ECO:0000259" key="3">
    <source>
        <dbReference type="SMART" id="SM00960"/>
    </source>
</evidence>
<dbReference type="SUPFAM" id="SSF103196">
    <property type="entry name" value="Roadblock/LC7 domain"/>
    <property type="match status" value="1"/>
</dbReference>
<feature type="domain" description="Roadblock/LAMTOR2" evidence="3">
    <location>
        <begin position="21"/>
        <end position="109"/>
    </location>
</feature>
<dbReference type="Proteomes" id="UP000242474">
    <property type="component" value="Unassembled WGS sequence"/>
</dbReference>
<feature type="region of interest" description="Disordered" evidence="2">
    <location>
        <begin position="1"/>
        <end position="24"/>
    </location>
</feature>
<organism evidence="4 5">
    <name type="scientific">Coemansia reversa (strain ATCC 12441 / NRRL 1564)</name>
    <dbReference type="NCBI Taxonomy" id="763665"/>
    <lineage>
        <taxon>Eukaryota</taxon>
        <taxon>Fungi</taxon>
        <taxon>Fungi incertae sedis</taxon>
        <taxon>Zoopagomycota</taxon>
        <taxon>Kickxellomycotina</taxon>
        <taxon>Kickxellomycetes</taxon>
        <taxon>Kickxellales</taxon>
        <taxon>Kickxellaceae</taxon>
        <taxon>Coemansia</taxon>
    </lineage>
</organism>
<dbReference type="EMBL" id="KZ303529">
    <property type="protein sequence ID" value="PIA13646.1"/>
    <property type="molecule type" value="Genomic_DNA"/>
</dbReference>
<dbReference type="OrthoDB" id="9985637at2759"/>
<dbReference type="STRING" id="763665.A0A2G5B3R0"/>
<gene>
    <name evidence="4" type="ORF">COEREDRAFT_83344</name>
</gene>
<sequence>MSSRAETTADEQQRQQQQVDIEETISRLESKKGVESVTVLTKDGRVIRTTATTEQSEVHGKLLSKLARDAADIVEELEPQDELSFLRIRTKRHEIMVALDHSYLLVVVQSPQKD</sequence>
<dbReference type="InterPro" id="IPR004942">
    <property type="entry name" value="Roadblock/LAMTOR2_dom"/>
</dbReference>
<comment type="similarity">
    <text evidence="1">Belongs to the GAMAD family.</text>
</comment>
<evidence type="ECO:0000313" key="5">
    <source>
        <dbReference type="Proteomes" id="UP000242474"/>
    </source>
</evidence>
<proteinExistence type="inferred from homology"/>
<evidence type="ECO:0000256" key="1">
    <source>
        <dbReference type="ARBA" id="ARBA00007191"/>
    </source>
</evidence>